<feature type="transmembrane region" description="Helical" evidence="9">
    <location>
        <begin position="193"/>
        <end position="216"/>
    </location>
</feature>
<keyword evidence="3" id="KW-1003">Cell membrane</keyword>
<evidence type="ECO:0000256" key="2">
    <source>
        <dbReference type="ARBA" id="ARBA00022448"/>
    </source>
</evidence>
<proteinExistence type="inferred from homology"/>
<name>A0ABY4W5F7_9PROT</name>
<dbReference type="Pfam" id="PF02653">
    <property type="entry name" value="BPD_transp_2"/>
    <property type="match status" value="1"/>
</dbReference>
<sequence>MPLLYFIQQLINAVQISALYALLAAAFVLLYGVANRINLAFGSLAMWSAYVTITLITLLLALTSWPLLVVIFVGGAIAVVNTSTVGFVLHKTVISPLIRQRSQAMLIATVGVAIILEETMRLISGSKEIWLAPVFVTPIPLVTSDIFPIQVTTIQLVVTLIALATVIGQISLMKRHRFGRLWRACSEDLKMAALCGINIQLILTSSFVLAAFYAALSGTLISLLYGSASFGMGLMIGLKTLFVAVIGGMKSVGGCLIAAFLLGFFETFWSAYFAIEYRDVASLMALTFLLVLNQDGVRLFGSAFSINRKNDHYN</sequence>
<accession>A0ABY4W5F7</accession>
<comment type="subcellular location">
    <subcellularLocation>
        <location evidence="1">Cell membrane</location>
        <topology evidence="1">Multi-pass membrane protein</topology>
    </subcellularLocation>
</comment>
<evidence type="ECO:0000256" key="9">
    <source>
        <dbReference type="SAM" id="Phobius"/>
    </source>
</evidence>
<evidence type="ECO:0000256" key="3">
    <source>
        <dbReference type="ARBA" id="ARBA00022475"/>
    </source>
</evidence>
<organism evidence="10 11">
    <name type="scientific">Sneathiella marina</name>
    <dbReference type="NCBI Taxonomy" id="2950108"/>
    <lineage>
        <taxon>Bacteria</taxon>
        <taxon>Pseudomonadati</taxon>
        <taxon>Pseudomonadota</taxon>
        <taxon>Alphaproteobacteria</taxon>
        <taxon>Sneathiellales</taxon>
        <taxon>Sneathiellaceae</taxon>
        <taxon>Sneathiella</taxon>
    </lineage>
</organism>
<feature type="transmembrane region" description="Helical" evidence="9">
    <location>
        <begin position="6"/>
        <end position="32"/>
    </location>
</feature>
<feature type="transmembrane region" description="Helical" evidence="9">
    <location>
        <begin position="67"/>
        <end position="89"/>
    </location>
</feature>
<dbReference type="PANTHER" id="PTHR11795">
    <property type="entry name" value="BRANCHED-CHAIN AMINO ACID TRANSPORT SYSTEM PERMEASE PROTEIN LIVH"/>
    <property type="match status" value="1"/>
</dbReference>
<dbReference type="CDD" id="cd06582">
    <property type="entry name" value="TM_PBP1_LivH_like"/>
    <property type="match status" value="1"/>
</dbReference>
<evidence type="ECO:0000256" key="4">
    <source>
        <dbReference type="ARBA" id="ARBA00022692"/>
    </source>
</evidence>
<gene>
    <name evidence="10" type="ORF">NBZ79_19475</name>
</gene>
<keyword evidence="5" id="KW-0029">Amino-acid transport</keyword>
<dbReference type="RefSeq" id="WP_251934336.1">
    <property type="nucleotide sequence ID" value="NZ_CP098747.1"/>
</dbReference>
<dbReference type="Proteomes" id="UP001056291">
    <property type="component" value="Chromosome"/>
</dbReference>
<feature type="transmembrane region" description="Helical" evidence="9">
    <location>
        <begin position="222"/>
        <end position="245"/>
    </location>
</feature>
<evidence type="ECO:0000313" key="11">
    <source>
        <dbReference type="Proteomes" id="UP001056291"/>
    </source>
</evidence>
<dbReference type="EMBL" id="CP098747">
    <property type="protein sequence ID" value="USG61343.1"/>
    <property type="molecule type" value="Genomic_DNA"/>
</dbReference>
<feature type="transmembrane region" description="Helical" evidence="9">
    <location>
        <begin position="39"/>
        <end position="61"/>
    </location>
</feature>
<dbReference type="PANTHER" id="PTHR11795:SF445">
    <property type="entry name" value="AMINO ACID ABC TRANSPORTER PERMEASE PROTEIN"/>
    <property type="match status" value="1"/>
</dbReference>
<keyword evidence="2" id="KW-0813">Transport</keyword>
<comment type="similarity">
    <text evidence="8">Belongs to the binding-protein-dependent transport system permease family. LivHM subfamily.</text>
</comment>
<evidence type="ECO:0000256" key="5">
    <source>
        <dbReference type="ARBA" id="ARBA00022970"/>
    </source>
</evidence>
<evidence type="ECO:0000256" key="8">
    <source>
        <dbReference type="ARBA" id="ARBA00037998"/>
    </source>
</evidence>
<feature type="transmembrane region" description="Helical" evidence="9">
    <location>
        <begin position="252"/>
        <end position="275"/>
    </location>
</feature>
<keyword evidence="6 9" id="KW-1133">Transmembrane helix</keyword>
<dbReference type="InterPro" id="IPR001851">
    <property type="entry name" value="ABC_transp_permease"/>
</dbReference>
<keyword evidence="4 9" id="KW-0812">Transmembrane</keyword>
<reference evidence="10" key="1">
    <citation type="submission" date="2022-06" db="EMBL/GenBank/DDBJ databases">
        <title>Sneathiella actinostolidae sp. nov., isolated from a sea anemonein the Western Pacific Ocean.</title>
        <authorList>
            <person name="Wei M.J."/>
        </authorList>
    </citation>
    <scope>NUCLEOTIDE SEQUENCE</scope>
    <source>
        <strain evidence="10">PHK-P5</strain>
    </source>
</reference>
<keyword evidence="11" id="KW-1185">Reference proteome</keyword>
<feature type="transmembrane region" description="Helical" evidence="9">
    <location>
        <begin position="281"/>
        <end position="300"/>
    </location>
</feature>
<protein>
    <submittedName>
        <fullName evidence="10">Branched-chain amino acid ABC transporter permease</fullName>
    </submittedName>
</protein>
<evidence type="ECO:0000256" key="7">
    <source>
        <dbReference type="ARBA" id="ARBA00023136"/>
    </source>
</evidence>
<feature type="transmembrane region" description="Helical" evidence="9">
    <location>
        <begin position="153"/>
        <end position="172"/>
    </location>
</feature>
<keyword evidence="7 9" id="KW-0472">Membrane</keyword>
<dbReference type="InterPro" id="IPR052157">
    <property type="entry name" value="BCAA_transport_permease"/>
</dbReference>
<evidence type="ECO:0000256" key="6">
    <source>
        <dbReference type="ARBA" id="ARBA00022989"/>
    </source>
</evidence>
<evidence type="ECO:0000313" key="10">
    <source>
        <dbReference type="EMBL" id="USG61343.1"/>
    </source>
</evidence>
<evidence type="ECO:0000256" key="1">
    <source>
        <dbReference type="ARBA" id="ARBA00004651"/>
    </source>
</evidence>